<feature type="region of interest" description="Disordered" evidence="1">
    <location>
        <begin position="290"/>
        <end position="439"/>
    </location>
</feature>
<sequence>MSVLTLHEADQDGTHLLLHDGDGTEYRLPLDEDLFALVRRARAGRPGAPGDGESAATGDAVRPKDIQALIRAGLSVEDVIAETGADRSFVARYEGPVLAERAHIAERARRTRVYPENRPEGNPRPLLDLCTERLSMREVDLETMSWDAWRRQDGKWTVELSFEAAGRRRAAEWLFHSGALTPQNEEALWLSDGGPSDTGPIPSYGPAGERVFNIQADEASASGVRAAEDRTAGGDTHAAETGRILEQLRQRRGRPVSERGADPADTPEGAPGQDFRSGRVSRHGILHAVQEDTTGFTDDPDRMPGAHAATPEETGEAEIFALPRPGQEKGRPGAGTLQDQLSLLDEPGMASEDVAADEGNAAPDEAGGGYESAKYDTVPMRDETGQLDALRGTGEEQTPEPARDTVPRRSPAEETEERPRGRRASVPSWDEIMFGGKKD</sequence>
<dbReference type="RefSeq" id="WP_188549711.1">
    <property type="nucleotide sequence ID" value="NZ_BMFY01000003.1"/>
</dbReference>
<dbReference type="AlphaFoldDB" id="A0A8J2TWL2"/>
<comment type="caution">
    <text evidence="3">The sequence shown here is derived from an EMBL/GenBank/DDBJ whole genome shotgun (WGS) entry which is preliminary data.</text>
</comment>
<evidence type="ECO:0000313" key="4">
    <source>
        <dbReference type="Proteomes" id="UP000616114"/>
    </source>
</evidence>
<feature type="domain" description="DUF3071" evidence="2">
    <location>
        <begin position="1"/>
        <end position="175"/>
    </location>
</feature>
<dbReference type="Proteomes" id="UP000616114">
    <property type="component" value="Unassembled WGS sequence"/>
</dbReference>
<dbReference type="InterPro" id="IPR021421">
    <property type="entry name" value="DUF3071"/>
</dbReference>
<evidence type="ECO:0000256" key="1">
    <source>
        <dbReference type="SAM" id="MobiDB-lite"/>
    </source>
</evidence>
<reference evidence="3" key="1">
    <citation type="journal article" date="2014" name="Int. J. Syst. Evol. Microbiol.">
        <title>Complete genome sequence of Corynebacterium casei LMG S-19264T (=DSM 44701T), isolated from a smear-ripened cheese.</title>
        <authorList>
            <consortium name="US DOE Joint Genome Institute (JGI-PGF)"/>
            <person name="Walter F."/>
            <person name="Albersmeier A."/>
            <person name="Kalinowski J."/>
            <person name="Ruckert C."/>
        </authorList>
    </citation>
    <scope>NUCLEOTIDE SEQUENCE</scope>
    <source>
        <strain evidence="3">CGMCC 1.12785</strain>
    </source>
</reference>
<dbReference type="Pfam" id="PF11268">
    <property type="entry name" value="DUF3071"/>
    <property type="match status" value="1"/>
</dbReference>
<dbReference type="InterPro" id="IPR047682">
    <property type="entry name" value="SepH-like"/>
</dbReference>
<feature type="compositionally biased region" description="Basic and acidic residues" evidence="1">
    <location>
        <begin position="401"/>
        <end position="412"/>
    </location>
</feature>
<evidence type="ECO:0000259" key="2">
    <source>
        <dbReference type="Pfam" id="PF11268"/>
    </source>
</evidence>
<accession>A0A8J2TWL2</accession>
<evidence type="ECO:0000313" key="3">
    <source>
        <dbReference type="EMBL" id="GGA08199.1"/>
    </source>
</evidence>
<feature type="compositionally biased region" description="Basic and acidic residues" evidence="1">
    <location>
        <begin position="226"/>
        <end position="240"/>
    </location>
</feature>
<keyword evidence="4" id="KW-1185">Reference proteome</keyword>
<organism evidence="3 4">
    <name type="scientific">Sediminivirga luteola</name>
    <dbReference type="NCBI Taxonomy" id="1774748"/>
    <lineage>
        <taxon>Bacteria</taxon>
        <taxon>Bacillati</taxon>
        <taxon>Actinomycetota</taxon>
        <taxon>Actinomycetes</taxon>
        <taxon>Micrococcales</taxon>
        <taxon>Brevibacteriaceae</taxon>
        <taxon>Sediminivirga</taxon>
    </lineage>
</organism>
<dbReference type="EMBL" id="BMFY01000003">
    <property type="protein sequence ID" value="GGA08199.1"/>
    <property type="molecule type" value="Genomic_DNA"/>
</dbReference>
<feature type="region of interest" description="Disordered" evidence="1">
    <location>
        <begin position="222"/>
        <end position="278"/>
    </location>
</feature>
<dbReference type="NCBIfam" id="NF040712">
    <property type="entry name" value="SepH"/>
    <property type="match status" value="1"/>
</dbReference>
<protein>
    <recommendedName>
        <fullName evidence="2">DUF3071 domain-containing protein</fullName>
    </recommendedName>
</protein>
<reference evidence="3" key="2">
    <citation type="submission" date="2020-09" db="EMBL/GenBank/DDBJ databases">
        <authorList>
            <person name="Sun Q."/>
            <person name="Zhou Y."/>
        </authorList>
    </citation>
    <scope>NUCLEOTIDE SEQUENCE</scope>
    <source>
        <strain evidence="3">CGMCC 1.12785</strain>
    </source>
</reference>
<gene>
    <name evidence="3" type="ORF">GCM10011333_08800</name>
</gene>
<name>A0A8J2TWL2_9MICO</name>
<proteinExistence type="predicted"/>